<keyword evidence="8 11" id="KW-0472">Membrane</keyword>
<feature type="domain" description="SecDF P1 head subdomain" evidence="15">
    <location>
        <begin position="308"/>
        <end position="438"/>
    </location>
</feature>
<protein>
    <recommendedName>
        <fullName evidence="10 11">Protein translocase subunit SecD</fullName>
    </recommendedName>
</protein>
<comment type="caution">
    <text evidence="16">The sequence shown here is derived from an EMBL/GenBank/DDBJ whole genome shotgun (WGS) entry which is preliminary data.</text>
</comment>
<dbReference type="AlphaFoldDB" id="A0A317CKF2"/>
<feature type="transmembrane region" description="Helical" evidence="11">
    <location>
        <begin position="583"/>
        <end position="607"/>
    </location>
</feature>
<dbReference type="NCBIfam" id="TIGR01129">
    <property type="entry name" value="secD"/>
    <property type="match status" value="1"/>
</dbReference>
<evidence type="ECO:0000259" key="14">
    <source>
        <dbReference type="Pfam" id="PF21760"/>
    </source>
</evidence>
<comment type="similarity">
    <text evidence="9 11">Belongs to the SecD/SecF family. SecD subfamily.</text>
</comment>
<dbReference type="InterPro" id="IPR022646">
    <property type="entry name" value="SecD/SecF_CS"/>
</dbReference>
<dbReference type="InterPro" id="IPR022813">
    <property type="entry name" value="SecD/SecF_arch_bac"/>
</dbReference>
<accession>A0A317CKF2</accession>
<keyword evidence="2 11" id="KW-0813">Transport</keyword>
<dbReference type="GO" id="GO:0065002">
    <property type="term" value="P:intracellular protein transmembrane transport"/>
    <property type="evidence" value="ECO:0007669"/>
    <property type="project" value="UniProtKB-UniRule"/>
</dbReference>
<dbReference type="InterPro" id="IPR054384">
    <property type="entry name" value="SecDF_P1_head"/>
</dbReference>
<comment type="function">
    <text evidence="11">Part of the Sec protein translocase complex. Interacts with the SecYEG preprotein conducting channel. SecDF uses the proton motive force (PMF) to complete protein translocation after the ATP-dependent function of SecA.</text>
</comment>
<dbReference type="Proteomes" id="UP000245539">
    <property type="component" value="Unassembled WGS sequence"/>
</dbReference>
<evidence type="ECO:0000256" key="11">
    <source>
        <dbReference type="HAMAP-Rule" id="MF_01463"/>
    </source>
</evidence>
<dbReference type="InterPro" id="IPR055344">
    <property type="entry name" value="SecD_SecF_C_bact"/>
</dbReference>
<name>A0A317CKF2_9GAMM</name>
<dbReference type="InterPro" id="IPR005791">
    <property type="entry name" value="SecD"/>
</dbReference>
<dbReference type="HAMAP" id="MF_01463_B">
    <property type="entry name" value="SecD_B"/>
    <property type="match status" value="1"/>
</dbReference>
<dbReference type="PANTHER" id="PTHR30081">
    <property type="entry name" value="PROTEIN-EXPORT MEMBRANE PROTEIN SEC"/>
    <property type="match status" value="1"/>
</dbReference>
<dbReference type="FunFam" id="3.30.70.3400:FF:000003">
    <property type="entry name" value="Preprotein translocase subunit SecD"/>
    <property type="match status" value="1"/>
</dbReference>
<dbReference type="GO" id="GO:0006605">
    <property type="term" value="P:protein targeting"/>
    <property type="evidence" value="ECO:0007669"/>
    <property type="project" value="UniProtKB-UniRule"/>
</dbReference>
<evidence type="ECO:0000256" key="5">
    <source>
        <dbReference type="ARBA" id="ARBA00022927"/>
    </source>
</evidence>
<dbReference type="Gene3D" id="3.30.70.3400">
    <property type="match status" value="2"/>
</dbReference>
<dbReference type="GO" id="GO:0005886">
    <property type="term" value="C:plasma membrane"/>
    <property type="evidence" value="ECO:0007669"/>
    <property type="project" value="UniProtKB-SubCell"/>
</dbReference>
<keyword evidence="3 11" id="KW-1003">Cell membrane</keyword>
<evidence type="ECO:0000256" key="3">
    <source>
        <dbReference type="ARBA" id="ARBA00022475"/>
    </source>
</evidence>
<dbReference type="PANTHER" id="PTHR30081:SF1">
    <property type="entry name" value="PROTEIN TRANSLOCASE SUBUNIT SECD"/>
    <property type="match status" value="1"/>
</dbReference>
<evidence type="ECO:0000256" key="8">
    <source>
        <dbReference type="ARBA" id="ARBA00023136"/>
    </source>
</evidence>
<proteinExistence type="inferred from homology"/>
<evidence type="ECO:0000313" key="16">
    <source>
        <dbReference type="EMBL" id="PWQ99075.1"/>
    </source>
</evidence>
<dbReference type="InterPro" id="IPR027398">
    <property type="entry name" value="SecD-TM"/>
</dbReference>
<feature type="domain" description="SecD export protein N-terminal TM" evidence="13">
    <location>
        <begin position="1"/>
        <end position="103"/>
    </location>
</feature>
<dbReference type="GO" id="GO:0015450">
    <property type="term" value="F:protein-transporting ATPase activity"/>
    <property type="evidence" value="ECO:0007669"/>
    <property type="project" value="InterPro"/>
</dbReference>
<keyword evidence="4 11" id="KW-0812">Transmembrane</keyword>
<feature type="transmembrane region" description="Helical" evidence="11">
    <location>
        <begin position="512"/>
        <end position="534"/>
    </location>
</feature>
<evidence type="ECO:0000313" key="17">
    <source>
        <dbReference type="Proteomes" id="UP000245539"/>
    </source>
</evidence>
<evidence type="ECO:0000256" key="9">
    <source>
        <dbReference type="ARBA" id="ARBA00060774"/>
    </source>
</evidence>
<dbReference type="SUPFAM" id="SSF82866">
    <property type="entry name" value="Multidrug efflux transporter AcrB transmembrane domain"/>
    <property type="match status" value="1"/>
</dbReference>
<dbReference type="InterPro" id="IPR001036">
    <property type="entry name" value="Acrflvin-R"/>
</dbReference>
<evidence type="ECO:0000256" key="7">
    <source>
        <dbReference type="ARBA" id="ARBA00023010"/>
    </source>
</evidence>
<evidence type="ECO:0000256" key="2">
    <source>
        <dbReference type="ARBA" id="ARBA00022448"/>
    </source>
</evidence>
<dbReference type="EMBL" id="QGKM01000013">
    <property type="protein sequence ID" value="PWQ99075.1"/>
    <property type="molecule type" value="Genomic_DNA"/>
</dbReference>
<feature type="transmembrane region" description="Helical" evidence="11">
    <location>
        <begin position="459"/>
        <end position="478"/>
    </location>
</feature>
<evidence type="ECO:0000256" key="1">
    <source>
        <dbReference type="ARBA" id="ARBA00004651"/>
    </source>
</evidence>
<dbReference type="InterPro" id="IPR048631">
    <property type="entry name" value="SecD_1st"/>
</dbReference>
<keyword evidence="6 11" id="KW-1133">Transmembrane helix</keyword>
<comment type="caution">
    <text evidence="11">Lacks conserved residue(s) required for the propagation of feature annotation.</text>
</comment>
<dbReference type="RefSeq" id="WP_109836836.1">
    <property type="nucleotide sequence ID" value="NZ_QGKM01000013.1"/>
</dbReference>
<dbReference type="InterPro" id="IPR048634">
    <property type="entry name" value="SecD_SecF_C"/>
</dbReference>
<feature type="transmembrane region" description="Helical" evidence="11">
    <location>
        <begin position="555"/>
        <end position="577"/>
    </location>
</feature>
<feature type="transmembrane region" description="Helical" evidence="11">
    <location>
        <begin position="485"/>
        <end position="506"/>
    </location>
</feature>
<dbReference type="Gene3D" id="1.20.1640.10">
    <property type="entry name" value="Multidrug efflux transporter AcrB transmembrane domain"/>
    <property type="match status" value="1"/>
</dbReference>
<dbReference type="OrthoDB" id="9805019at2"/>
<keyword evidence="17" id="KW-1185">Reference proteome</keyword>
<gene>
    <name evidence="11 16" type="primary">secD</name>
    <name evidence="16" type="ORF">DKW60_06440</name>
</gene>
<evidence type="ECO:0000256" key="10">
    <source>
        <dbReference type="ARBA" id="ARBA00068220"/>
    </source>
</evidence>
<reference evidence="16 17" key="1">
    <citation type="submission" date="2018-05" db="EMBL/GenBank/DDBJ databases">
        <title>Leucothrix arctica sp. nov., isolated from Arctic seawater.</title>
        <authorList>
            <person name="Choi A."/>
            <person name="Baek K."/>
        </authorList>
    </citation>
    <scope>NUCLEOTIDE SEQUENCE [LARGE SCALE GENOMIC DNA]</scope>
    <source>
        <strain evidence="16 17">JCM 18388</strain>
    </source>
</reference>
<evidence type="ECO:0000259" key="12">
    <source>
        <dbReference type="Pfam" id="PF02355"/>
    </source>
</evidence>
<organism evidence="16 17">
    <name type="scientific">Leucothrix pacifica</name>
    <dbReference type="NCBI Taxonomy" id="1247513"/>
    <lineage>
        <taxon>Bacteria</taxon>
        <taxon>Pseudomonadati</taxon>
        <taxon>Pseudomonadota</taxon>
        <taxon>Gammaproteobacteria</taxon>
        <taxon>Thiotrichales</taxon>
        <taxon>Thiotrichaceae</taxon>
        <taxon>Leucothrix</taxon>
    </lineage>
</organism>
<dbReference type="Pfam" id="PF22599">
    <property type="entry name" value="SecDF_P1_head"/>
    <property type="match status" value="1"/>
</dbReference>
<dbReference type="Gene3D" id="3.30.1360.200">
    <property type="match status" value="1"/>
</dbReference>
<dbReference type="Pfam" id="PF21760">
    <property type="entry name" value="SecD_1st"/>
    <property type="match status" value="1"/>
</dbReference>
<dbReference type="Gene3D" id="3.30.70.260">
    <property type="match status" value="1"/>
</dbReference>
<dbReference type="FunFam" id="3.30.1360.200:FF:000001">
    <property type="entry name" value="Protein translocase subunit SecD"/>
    <property type="match status" value="1"/>
</dbReference>
<dbReference type="GO" id="GO:0043952">
    <property type="term" value="P:protein transport by the Sec complex"/>
    <property type="evidence" value="ECO:0007669"/>
    <property type="project" value="UniProtKB-UniRule"/>
</dbReference>
<evidence type="ECO:0000256" key="4">
    <source>
        <dbReference type="ARBA" id="ARBA00022692"/>
    </source>
</evidence>
<dbReference type="FunFam" id="1.20.1640.10:FF:000004">
    <property type="entry name" value="Protein translocase subunit SecD"/>
    <property type="match status" value="1"/>
</dbReference>
<dbReference type="PRINTS" id="PR00702">
    <property type="entry name" value="ACRIFLAVINRP"/>
</dbReference>
<dbReference type="Pfam" id="PF02355">
    <property type="entry name" value="SecD_SecF_C"/>
    <property type="match status" value="1"/>
</dbReference>
<comment type="subcellular location">
    <subcellularLocation>
        <location evidence="1 11">Cell membrane</location>
        <topology evidence="1 11">Multi-pass membrane protein</topology>
    </subcellularLocation>
</comment>
<evidence type="ECO:0000259" key="13">
    <source>
        <dbReference type="Pfam" id="PF13721"/>
    </source>
</evidence>
<keyword evidence="7 11" id="KW-0811">Translocation</keyword>
<comment type="subunit">
    <text evidence="11">Forms a complex with SecF. Part of the essential Sec protein translocation apparatus which comprises SecA, SecYEG and auxiliary proteins SecDF-YajC and YidC.</text>
</comment>
<feature type="domain" description="Protein translocase subunit SecDF P1" evidence="14">
    <location>
        <begin position="231"/>
        <end position="290"/>
    </location>
</feature>
<sequence>MNQNPTWKYLLLVAVCVIGMVYALPNLYPSNPALQISLTNTDQRFVGTEIETITKSLNDAGIDIKKVENKDNKLMVHFADTDAQFAAVDPVKASLGDQYAVALNLAPTTPSWLSGAGAKPMYLGLDLRGGVHFLMEVDMEAALNKGVERYKEEIRGYLVDEKLKYLGVIREADDSLTIKFKDQAALDAASKKLTRQYQNQLSIEQVDATKGASLRAAITEDNLSNIKKLALQQNITTLRNRVNEIGVAEPIIQQQGLERIVVQLPGVQDPSEAKKILGATATLEFRMVDEENNAFDAQANKRTPIGSVLYEERGGSPILLKRQVMLTGDFITDASATFDQNNQPAVSITLDGKGARMFERATGANVQKLMGVVFIESKTDVSRDADGNIVKKTVNKQEVINVARIQEQLSSNFQITGLDSPKEAHDLALLLRAGALAAPVYIVEERTVGPSLGADNIEAGFNSVIYGLIAVLIFMLIYYRVFGIVANLALSLNLILIVAVLSLLQATLTLPGIAGIVLTVGMAVDANVLIYERIKEEIRAGMSPQNAIHSGYEKAFSTITDANITTFIAAIVLYGMGTGPIKGFAITLAIGILSSMFTAIFGTRVIVNMIYGNRRVEKLNIG</sequence>
<feature type="domain" description="Protein export membrane protein SecD/SecF C-terminal" evidence="12">
    <location>
        <begin position="442"/>
        <end position="609"/>
    </location>
</feature>
<evidence type="ECO:0000256" key="6">
    <source>
        <dbReference type="ARBA" id="ARBA00022989"/>
    </source>
</evidence>
<dbReference type="NCBIfam" id="TIGR00916">
    <property type="entry name" value="2A0604s01"/>
    <property type="match status" value="1"/>
</dbReference>
<dbReference type="Pfam" id="PF07549">
    <property type="entry name" value="Sec_GG"/>
    <property type="match status" value="1"/>
</dbReference>
<keyword evidence="5 11" id="KW-0653">Protein transport</keyword>
<dbReference type="Pfam" id="PF13721">
    <property type="entry name" value="SecD-TM1"/>
    <property type="match status" value="1"/>
</dbReference>
<evidence type="ECO:0000259" key="15">
    <source>
        <dbReference type="Pfam" id="PF22599"/>
    </source>
</evidence>